<accession>A0ACB9C737</accession>
<comment type="caution">
    <text evidence="1">The sequence shown here is derived from an EMBL/GenBank/DDBJ whole genome shotgun (WGS) entry which is preliminary data.</text>
</comment>
<keyword evidence="2" id="KW-1185">Reference proteome</keyword>
<evidence type="ECO:0000313" key="2">
    <source>
        <dbReference type="Proteomes" id="UP001055879"/>
    </source>
</evidence>
<gene>
    <name evidence="1" type="ORF">L6452_18660</name>
</gene>
<organism evidence="1 2">
    <name type="scientific">Arctium lappa</name>
    <name type="common">Greater burdock</name>
    <name type="synonym">Lappa major</name>
    <dbReference type="NCBI Taxonomy" id="4217"/>
    <lineage>
        <taxon>Eukaryota</taxon>
        <taxon>Viridiplantae</taxon>
        <taxon>Streptophyta</taxon>
        <taxon>Embryophyta</taxon>
        <taxon>Tracheophyta</taxon>
        <taxon>Spermatophyta</taxon>
        <taxon>Magnoliopsida</taxon>
        <taxon>eudicotyledons</taxon>
        <taxon>Gunneridae</taxon>
        <taxon>Pentapetalae</taxon>
        <taxon>asterids</taxon>
        <taxon>campanulids</taxon>
        <taxon>Asterales</taxon>
        <taxon>Asteraceae</taxon>
        <taxon>Carduoideae</taxon>
        <taxon>Cardueae</taxon>
        <taxon>Arctiinae</taxon>
        <taxon>Arctium</taxon>
    </lineage>
</organism>
<dbReference type="Proteomes" id="UP001055879">
    <property type="component" value="Linkage Group LG05"/>
</dbReference>
<reference evidence="2" key="1">
    <citation type="journal article" date="2022" name="Mol. Ecol. Resour.">
        <title>The genomes of chicory, endive, great burdock and yacon provide insights into Asteraceae palaeo-polyploidization history and plant inulin production.</title>
        <authorList>
            <person name="Fan W."/>
            <person name="Wang S."/>
            <person name="Wang H."/>
            <person name="Wang A."/>
            <person name="Jiang F."/>
            <person name="Liu H."/>
            <person name="Zhao H."/>
            <person name="Xu D."/>
            <person name="Zhang Y."/>
        </authorList>
    </citation>
    <scope>NUCLEOTIDE SEQUENCE [LARGE SCALE GENOMIC DNA]</scope>
    <source>
        <strain evidence="2">cv. Niubang</strain>
    </source>
</reference>
<sequence>MTPMAKIFLCLVLFICLIRRDACGQVIGDCKLTIRQDNMGTPQSWSVTLENQCNCVISDVKLACKGFQSYSKINPSILYYDGDFCIINNLLPIYPRDRIQFLYAWPAGQYPFQLVAQLESCS</sequence>
<dbReference type="EMBL" id="CM042051">
    <property type="protein sequence ID" value="KAI3729987.1"/>
    <property type="molecule type" value="Genomic_DNA"/>
</dbReference>
<name>A0ACB9C737_ARCLA</name>
<proteinExistence type="predicted"/>
<protein>
    <submittedName>
        <fullName evidence="1">Uncharacterized protein</fullName>
    </submittedName>
</protein>
<reference evidence="1 2" key="2">
    <citation type="journal article" date="2022" name="Mol. Ecol. Resour.">
        <title>The genomes of chicory, endive, great burdock and yacon provide insights into Asteraceae paleo-polyploidization history and plant inulin production.</title>
        <authorList>
            <person name="Fan W."/>
            <person name="Wang S."/>
            <person name="Wang H."/>
            <person name="Wang A."/>
            <person name="Jiang F."/>
            <person name="Liu H."/>
            <person name="Zhao H."/>
            <person name="Xu D."/>
            <person name="Zhang Y."/>
        </authorList>
    </citation>
    <scope>NUCLEOTIDE SEQUENCE [LARGE SCALE GENOMIC DNA]</scope>
    <source>
        <strain evidence="2">cv. Niubang</strain>
    </source>
</reference>
<evidence type="ECO:0000313" key="1">
    <source>
        <dbReference type="EMBL" id="KAI3729987.1"/>
    </source>
</evidence>